<evidence type="ECO:0000256" key="5">
    <source>
        <dbReference type="ARBA" id="ARBA00022777"/>
    </source>
</evidence>
<dbReference type="AlphaFoldDB" id="D7CTD1"/>
<evidence type="ECO:0000259" key="9">
    <source>
        <dbReference type="PROSITE" id="PS50113"/>
    </source>
</evidence>
<dbReference type="HOGENOM" id="CLU_541768_0_0_0"/>
<dbReference type="Pfam" id="PF08447">
    <property type="entry name" value="PAS_3"/>
    <property type="match status" value="2"/>
</dbReference>
<dbReference type="InterPro" id="IPR001610">
    <property type="entry name" value="PAC"/>
</dbReference>
<dbReference type="InterPro" id="IPR052162">
    <property type="entry name" value="Sensor_kinase/Photoreceptor"/>
</dbReference>
<dbReference type="InterPro" id="IPR000014">
    <property type="entry name" value="PAS"/>
</dbReference>
<keyword evidence="3" id="KW-0597">Phosphoprotein</keyword>
<evidence type="ECO:0000259" key="8">
    <source>
        <dbReference type="PROSITE" id="PS50112"/>
    </source>
</evidence>
<evidence type="ECO:0000256" key="3">
    <source>
        <dbReference type="ARBA" id="ARBA00022553"/>
    </source>
</evidence>
<protein>
    <recommendedName>
        <fullName evidence="2">histidine kinase</fullName>
        <ecNumber evidence="2">2.7.13.3</ecNumber>
    </recommendedName>
</protein>
<sequence length="508" mass="55870">MEYAGVTDDVEGTDSKGEDADPGGADDVAGAATGCALTRTDAGVARVALRTGRVVYVDRALCALLGYTAAELRGHPYTDFMHPKDRAHSAAVLARLARAASARRKPFGCRTAARFRHRAGATRWLQLELTVLLGAAPTCVAVVRDPAHATEPALTQSERRFRALVEASAQAVWTADAAGLVVGESPSWCAFTGQTEAERQGWGWLDAVHPDDRDDVVAQWQNDLRTLVPSDTEFRVRHHSGAWRWMSARAVPLFDDSGAVTGWVGMNRDIDVQKRALEALRESEARFFTVFHAGPVAACITALATRHFVDVNDAFLALTGFSREEVLGRSARELGLWATQPSERGASCQAGAQEPPPEAFRNLELRLRTKTGEVRDILISGEVLRFGDERGQLKLFYDITERKQTEEQLHRALQEVMSDTAWFSSQVLERLSQVRARKLERSALVTLSKRERQVLERLARGKSNEAIAAELGLATQTVRNYISAVYDKLGVRSRAEAVVWARERGVIG</sequence>
<dbReference type="SUPFAM" id="SSF46894">
    <property type="entry name" value="C-terminal effector domain of the bipartite response regulators"/>
    <property type="match status" value="1"/>
</dbReference>
<dbReference type="Pfam" id="PF13426">
    <property type="entry name" value="PAS_9"/>
    <property type="match status" value="1"/>
</dbReference>
<evidence type="ECO:0000256" key="2">
    <source>
        <dbReference type="ARBA" id="ARBA00012438"/>
    </source>
</evidence>
<comment type="catalytic activity">
    <reaction evidence="1">
        <text>ATP + protein L-histidine = ADP + protein N-phospho-L-histidine.</text>
        <dbReference type="EC" id="2.7.13.3"/>
    </reaction>
</comment>
<dbReference type="SMART" id="SM00091">
    <property type="entry name" value="PAS"/>
    <property type="match status" value="3"/>
</dbReference>
<accession>D7CTD1</accession>
<dbReference type="PRINTS" id="PR00038">
    <property type="entry name" value="HTHLUXR"/>
</dbReference>
<proteinExistence type="predicted"/>
<dbReference type="KEGG" id="tra:Trad_0652"/>
<evidence type="ECO:0000256" key="4">
    <source>
        <dbReference type="ARBA" id="ARBA00022679"/>
    </source>
</evidence>
<reference evidence="11" key="1">
    <citation type="submission" date="2010-05" db="EMBL/GenBank/DDBJ databases">
        <title>The complete genome of Truepera radiovictris DSM 17093.</title>
        <authorList>
            <consortium name="US DOE Joint Genome Institute (JGI-PGF)"/>
            <person name="Lucas S."/>
            <person name="Copeland A."/>
            <person name="Lapidus A."/>
            <person name="Glavina del Rio T."/>
            <person name="Dalin E."/>
            <person name="Tice H."/>
            <person name="Bruce D."/>
            <person name="Goodwin L."/>
            <person name="Pitluck S."/>
            <person name="Kyrpides N."/>
            <person name="Mavromatis K."/>
            <person name="Ovchinnikova G."/>
            <person name="Munk A.C."/>
            <person name="Detter J.C."/>
            <person name="Han C."/>
            <person name="Tapia R."/>
            <person name="Land M."/>
            <person name="Hauser L."/>
            <person name="Markowitz V."/>
            <person name="Cheng J.-F."/>
            <person name="Hugenholtz P."/>
            <person name="Woyke T."/>
            <person name="Wu D."/>
            <person name="Tindall B."/>
            <person name="Pomrenke H.G."/>
            <person name="Brambilla E."/>
            <person name="Klenk H.-P."/>
            <person name="Eisen J.A."/>
        </authorList>
    </citation>
    <scope>NUCLEOTIDE SEQUENCE [LARGE SCALE GENOMIC DNA]</scope>
    <source>
        <strain evidence="11">DSM 17093 / CIP 108686 / LMG 22925 / RQ-24</strain>
    </source>
</reference>
<name>D7CTD1_TRURR</name>
<dbReference type="SUPFAM" id="SSF55785">
    <property type="entry name" value="PYP-like sensor domain (PAS domain)"/>
    <property type="match status" value="3"/>
</dbReference>
<feature type="domain" description="PAC" evidence="9">
    <location>
        <begin position="230"/>
        <end position="282"/>
    </location>
</feature>
<feature type="region of interest" description="Disordered" evidence="6">
    <location>
        <begin position="1"/>
        <end position="25"/>
    </location>
</feature>
<dbReference type="CDD" id="cd06170">
    <property type="entry name" value="LuxR_C_like"/>
    <property type="match status" value="1"/>
</dbReference>
<evidence type="ECO:0000259" key="7">
    <source>
        <dbReference type="PROSITE" id="PS50043"/>
    </source>
</evidence>
<dbReference type="NCBIfam" id="TIGR00229">
    <property type="entry name" value="sensory_box"/>
    <property type="match status" value="3"/>
</dbReference>
<feature type="domain" description="HTH luxR-type" evidence="7">
    <location>
        <begin position="440"/>
        <end position="505"/>
    </location>
</feature>
<dbReference type="PANTHER" id="PTHR43304">
    <property type="entry name" value="PHYTOCHROME-LIKE PROTEIN CPH1"/>
    <property type="match status" value="1"/>
</dbReference>
<dbReference type="RefSeq" id="WP_013177160.1">
    <property type="nucleotide sequence ID" value="NC_014221.1"/>
</dbReference>
<dbReference type="GO" id="GO:0004673">
    <property type="term" value="F:protein histidine kinase activity"/>
    <property type="evidence" value="ECO:0007669"/>
    <property type="project" value="UniProtKB-EC"/>
</dbReference>
<dbReference type="OrthoDB" id="136506at2"/>
<gene>
    <name evidence="10" type="ordered locus">Trad_0652</name>
</gene>
<dbReference type="CDD" id="cd00130">
    <property type="entry name" value="PAS"/>
    <property type="match status" value="3"/>
</dbReference>
<dbReference type="InterPro" id="IPR013655">
    <property type="entry name" value="PAS_fold_3"/>
</dbReference>
<reference evidence="10 11" key="2">
    <citation type="journal article" date="2011" name="Stand. Genomic Sci.">
        <title>Complete genome sequence of Truepera radiovictrix type strain (RQ-24).</title>
        <authorList>
            <person name="Ivanova N."/>
            <person name="Rohde C."/>
            <person name="Munk C."/>
            <person name="Nolan M."/>
            <person name="Lucas S."/>
            <person name="Del Rio T.G."/>
            <person name="Tice H."/>
            <person name="Deshpande S."/>
            <person name="Cheng J.F."/>
            <person name="Tapia R."/>
            <person name="Han C."/>
            <person name="Goodwin L."/>
            <person name="Pitluck S."/>
            <person name="Liolios K."/>
            <person name="Mavromatis K."/>
            <person name="Mikhailova N."/>
            <person name="Pati A."/>
            <person name="Chen A."/>
            <person name="Palaniappan K."/>
            <person name="Land M."/>
            <person name="Hauser L."/>
            <person name="Chang Y.J."/>
            <person name="Jeffries C.D."/>
            <person name="Brambilla E."/>
            <person name="Rohde M."/>
            <person name="Goker M."/>
            <person name="Tindall B.J."/>
            <person name="Woyke T."/>
            <person name="Bristow J."/>
            <person name="Eisen J.A."/>
            <person name="Markowitz V."/>
            <person name="Hugenholtz P."/>
            <person name="Kyrpides N.C."/>
            <person name="Klenk H.P."/>
            <person name="Lapidus A."/>
        </authorList>
    </citation>
    <scope>NUCLEOTIDE SEQUENCE [LARGE SCALE GENOMIC DNA]</scope>
    <source>
        <strain evidence="11">DSM 17093 / CIP 108686 / LMG 22925 / RQ-24</strain>
    </source>
</reference>
<keyword evidence="11" id="KW-1185">Reference proteome</keyword>
<dbReference type="InterPro" id="IPR000792">
    <property type="entry name" value="Tscrpt_reg_LuxR_C"/>
</dbReference>
<evidence type="ECO:0000256" key="6">
    <source>
        <dbReference type="SAM" id="MobiDB-lite"/>
    </source>
</evidence>
<dbReference type="PROSITE" id="PS50112">
    <property type="entry name" value="PAS"/>
    <property type="match status" value="3"/>
</dbReference>
<dbReference type="PROSITE" id="PS50113">
    <property type="entry name" value="PAC"/>
    <property type="match status" value="2"/>
</dbReference>
<dbReference type="eggNOG" id="COG2197">
    <property type="taxonomic scope" value="Bacteria"/>
</dbReference>
<dbReference type="SMART" id="SM00421">
    <property type="entry name" value="HTH_LUXR"/>
    <property type="match status" value="1"/>
</dbReference>
<dbReference type="InterPro" id="IPR000700">
    <property type="entry name" value="PAS-assoc_C"/>
</dbReference>
<evidence type="ECO:0000313" key="11">
    <source>
        <dbReference type="Proteomes" id="UP000000379"/>
    </source>
</evidence>
<dbReference type="Gene3D" id="3.30.450.20">
    <property type="entry name" value="PAS domain"/>
    <property type="match status" value="3"/>
</dbReference>
<dbReference type="Pfam" id="PF00196">
    <property type="entry name" value="GerE"/>
    <property type="match status" value="1"/>
</dbReference>
<dbReference type="EMBL" id="CP002049">
    <property type="protein sequence ID" value="ADI13788.1"/>
    <property type="molecule type" value="Genomic_DNA"/>
</dbReference>
<evidence type="ECO:0000256" key="1">
    <source>
        <dbReference type="ARBA" id="ARBA00000085"/>
    </source>
</evidence>
<dbReference type="InterPro" id="IPR035965">
    <property type="entry name" value="PAS-like_dom_sf"/>
</dbReference>
<dbReference type="PROSITE" id="PS00622">
    <property type="entry name" value="HTH_LUXR_1"/>
    <property type="match status" value="1"/>
</dbReference>
<dbReference type="InterPro" id="IPR036388">
    <property type="entry name" value="WH-like_DNA-bd_sf"/>
</dbReference>
<feature type="domain" description="PAS" evidence="8">
    <location>
        <begin position="308"/>
        <end position="330"/>
    </location>
</feature>
<dbReference type="PROSITE" id="PS50043">
    <property type="entry name" value="HTH_LUXR_2"/>
    <property type="match status" value="1"/>
</dbReference>
<dbReference type="FunFam" id="3.30.450.20:FF:000099">
    <property type="entry name" value="Sensory box sensor histidine kinase"/>
    <property type="match status" value="1"/>
</dbReference>
<dbReference type="Proteomes" id="UP000000379">
    <property type="component" value="Chromosome"/>
</dbReference>
<dbReference type="PANTHER" id="PTHR43304:SF1">
    <property type="entry name" value="PAC DOMAIN-CONTAINING PROTEIN"/>
    <property type="match status" value="1"/>
</dbReference>
<evidence type="ECO:0000313" key="10">
    <source>
        <dbReference type="EMBL" id="ADI13788.1"/>
    </source>
</evidence>
<keyword evidence="5" id="KW-0418">Kinase</keyword>
<dbReference type="Gene3D" id="1.10.10.10">
    <property type="entry name" value="Winged helix-like DNA-binding domain superfamily/Winged helix DNA-binding domain"/>
    <property type="match status" value="1"/>
</dbReference>
<keyword evidence="4" id="KW-0808">Transferase</keyword>
<dbReference type="GO" id="GO:0006355">
    <property type="term" value="P:regulation of DNA-templated transcription"/>
    <property type="evidence" value="ECO:0007669"/>
    <property type="project" value="InterPro"/>
</dbReference>
<feature type="domain" description="PAC" evidence="9">
    <location>
        <begin position="361"/>
        <end position="411"/>
    </location>
</feature>
<dbReference type="EC" id="2.7.13.3" evidence="2"/>
<dbReference type="InterPro" id="IPR016032">
    <property type="entry name" value="Sig_transdc_resp-reg_C-effctor"/>
</dbReference>
<dbReference type="SMART" id="SM00086">
    <property type="entry name" value="PAC"/>
    <property type="match status" value="3"/>
</dbReference>
<dbReference type="GO" id="GO:0003677">
    <property type="term" value="F:DNA binding"/>
    <property type="evidence" value="ECO:0007669"/>
    <property type="project" value="InterPro"/>
</dbReference>
<feature type="domain" description="PAS" evidence="8">
    <location>
        <begin position="157"/>
        <end position="231"/>
    </location>
</feature>
<dbReference type="STRING" id="649638.Trad_0652"/>
<organism evidence="10 11">
    <name type="scientific">Truepera radiovictrix (strain DSM 17093 / CIP 108686 / LMG 22925 / RQ-24)</name>
    <dbReference type="NCBI Taxonomy" id="649638"/>
    <lineage>
        <taxon>Bacteria</taxon>
        <taxon>Thermotogati</taxon>
        <taxon>Deinococcota</taxon>
        <taxon>Deinococci</taxon>
        <taxon>Trueperales</taxon>
        <taxon>Trueperaceae</taxon>
        <taxon>Truepera</taxon>
    </lineage>
</organism>
<feature type="domain" description="PAS" evidence="8">
    <location>
        <begin position="52"/>
        <end position="100"/>
    </location>
</feature>